<organism evidence="2 3">
    <name type="scientific">Brachypteracias leptosomus</name>
    <name type="common">short-legged ground-roller</name>
    <dbReference type="NCBI Taxonomy" id="135165"/>
    <lineage>
        <taxon>Eukaryota</taxon>
        <taxon>Metazoa</taxon>
        <taxon>Chordata</taxon>
        <taxon>Craniata</taxon>
        <taxon>Vertebrata</taxon>
        <taxon>Euteleostomi</taxon>
        <taxon>Archelosauria</taxon>
        <taxon>Archosauria</taxon>
        <taxon>Dinosauria</taxon>
        <taxon>Saurischia</taxon>
        <taxon>Theropoda</taxon>
        <taxon>Coelurosauria</taxon>
        <taxon>Aves</taxon>
        <taxon>Neognathae</taxon>
        <taxon>Neoaves</taxon>
        <taxon>Telluraves</taxon>
        <taxon>Coraciimorphae</taxon>
        <taxon>Coraciiformes</taxon>
        <taxon>Brachypteraciidae</taxon>
        <taxon>Brachypteracias</taxon>
    </lineage>
</organism>
<reference evidence="2 3" key="1">
    <citation type="submission" date="2019-09" db="EMBL/GenBank/DDBJ databases">
        <title>Bird 10,000 Genomes (B10K) Project - Family phase.</title>
        <authorList>
            <person name="Zhang G."/>
        </authorList>
    </citation>
    <scope>NUCLEOTIDE SEQUENCE [LARGE SCALE GENOMIC DNA]</scope>
    <source>
        <strain evidence="2">B10K-DU-012-52</strain>
    </source>
</reference>
<sequence length="156" mass="16817">SLRLDEATAHPRLVLAEEQKVVRWEETPRPVVDNPKRFDSSRCVLTREGFTSGRHFWEVEVASGGAWAVGVAKETLGRKGRVGVTPQGGIWAVGQCGGQLQALTSPPTPISCPGGPQVLGVFLDYEEGRVVFVDSQGGVPIFSYPPVDFGGEKIFP</sequence>
<dbReference type="SMART" id="SM00589">
    <property type="entry name" value="PRY"/>
    <property type="match status" value="1"/>
</dbReference>
<dbReference type="PROSITE" id="PS50188">
    <property type="entry name" value="B302_SPRY"/>
    <property type="match status" value="1"/>
</dbReference>
<keyword evidence="3" id="KW-1185">Reference proteome</keyword>
<dbReference type="Pfam" id="PF13765">
    <property type="entry name" value="PRY"/>
    <property type="match status" value="1"/>
</dbReference>
<feature type="domain" description="B30.2/SPRY" evidence="1">
    <location>
        <begin position="1"/>
        <end position="156"/>
    </location>
</feature>
<proteinExistence type="predicted"/>
<comment type="caution">
    <text evidence="2">The sequence shown here is derived from an EMBL/GenBank/DDBJ whole genome shotgun (WGS) entry which is preliminary data.</text>
</comment>
<dbReference type="InterPro" id="IPR003879">
    <property type="entry name" value="Butyrophylin_SPRY"/>
</dbReference>
<dbReference type="SUPFAM" id="SSF49899">
    <property type="entry name" value="Concanavalin A-like lectins/glucanases"/>
    <property type="match status" value="1"/>
</dbReference>
<dbReference type="InterPro" id="IPR043136">
    <property type="entry name" value="B30.2/SPRY_sf"/>
</dbReference>
<dbReference type="CDD" id="cd12888">
    <property type="entry name" value="SPRY_PRY_TRIM7_like"/>
    <property type="match status" value="1"/>
</dbReference>
<accession>A0A7L2VJ40</accession>
<dbReference type="SMART" id="SM00449">
    <property type="entry name" value="SPRY"/>
    <property type="match status" value="1"/>
</dbReference>
<evidence type="ECO:0000259" key="1">
    <source>
        <dbReference type="PROSITE" id="PS50188"/>
    </source>
</evidence>
<feature type="non-terminal residue" evidence="2">
    <location>
        <position position="1"/>
    </location>
</feature>
<dbReference type="OrthoDB" id="6270329at2759"/>
<dbReference type="InterPro" id="IPR006574">
    <property type="entry name" value="PRY"/>
</dbReference>
<dbReference type="AlphaFoldDB" id="A0A7L2VJ40"/>
<dbReference type="Pfam" id="PF00622">
    <property type="entry name" value="SPRY"/>
    <property type="match status" value="1"/>
</dbReference>
<dbReference type="Gene3D" id="2.60.120.920">
    <property type="match status" value="1"/>
</dbReference>
<evidence type="ECO:0000313" key="3">
    <source>
        <dbReference type="Proteomes" id="UP000520535"/>
    </source>
</evidence>
<dbReference type="InterPro" id="IPR003877">
    <property type="entry name" value="SPRY_dom"/>
</dbReference>
<dbReference type="EMBL" id="VYZX01018419">
    <property type="protein sequence ID" value="NXS57885.1"/>
    <property type="molecule type" value="Genomic_DNA"/>
</dbReference>
<dbReference type="Proteomes" id="UP000520535">
    <property type="component" value="Unassembled WGS sequence"/>
</dbReference>
<feature type="non-terminal residue" evidence="2">
    <location>
        <position position="156"/>
    </location>
</feature>
<dbReference type="PRINTS" id="PR01407">
    <property type="entry name" value="BUTYPHLNCDUF"/>
</dbReference>
<gene>
    <name evidence="2" type="primary">Btn1a1_1</name>
    <name evidence="2" type="ORF">BRALEP_R04191</name>
</gene>
<protein>
    <submittedName>
        <fullName evidence="2">BT1A1 protein</fullName>
    </submittedName>
</protein>
<dbReference type="FunFam" id="2.60.120.920:FF:000004">
    <property type="entry name" value="Butyrophilin subfamily 1 member A1"/>
    <property type="match status" value="1"/>
</dbReference>
<dbReference type="InterPro" id="IPR013320">
    <property type="entry name" value="ConA-like_dom_sf"/>
</dbReference>
<evidence type="ECO:0000313" key="2">
    <source>
        <dbReference type="EMBL" id="NXS57885.1"/>
    </source>
</evidence>
<dbReference type="InterPro" id="IPR001870">
    <property type="entry name" value="B30.2/SPRY"/>
</dbReference>
<name>A0A7L2VJ40_9AVES</name>
<dbReference type="InterPro" id="IPR050143">
    <property type="entry name" value="TRIM/RBCC"/>
</dbReference>
<dbReference type="PANTHER" id="PTHR24103">
    <property type="entry name" value="E3 UBIQUITIN-PROTEIN LIGASE TRIM"/>
    <property type="match status" value="1"/>
</dbReference>